<sequence>MNTWKRKSITLTLLVSLLCLTLSGSVYAFNDVKGEPESAAITKLEQRGILKGNGSGLFHPKQTLNAASAVSLIVRGLELNIDNLRFFKEPLASDYYTKVNDKAWYAGSFIIAQFNGLGLPKDIDPNAIVTREQFAKWLFGALSTKGDYAWIEIFLEVADADAVTDGYMDSIQKLLIAKIAVLDGKQAFRPKQPITRAEAAGMVARTIDFINDKKNTPVQPPVSYDVKLASEKVGTEAQRVTLTTTVGHPGYGFEISSVDFRDGKAYVNYRIVQPDPDRMYPQVLTEVKATTIISSDLTPVLGSDESGYSVSGSQPSDGSGAAGSTGFPIE</sequence>
<evidence type="ECO:0000256" key="1">
    <source>
        <dbReference type="SAM" id="MobiDB-lite"/>
    </source>
</evidence>
<dbReference type="Proteomes" id="UP000266340">
    <property type="component" value="Unassembled WGS sequence"/>
</dbReference>
<evidence type="ECO:0000313" key="4">
    <source>
        <dbReference type="EMBL" id="RIE04328.1"/>
    </source>
</evidence>
<evidence type="ECO:0000313" key="5">
    <source>
        <dbReference type="Proteomes" id="UP000266340"/>
    </source>
</evidence>
<evidence type="ECO:0000259" key="3">
    <source>
        <dbReference type="PROSITE" id="PS51272"/>
    </source>
</evidence>
<dbReference type="EMBL" id="QXJM01000027">
    <property type="protein sequence ID" value="RIE04328.1"/>
    <property type="molecule type" value="Genomic_DNA"/>
</dbReference>
<keyword evidence="5" id="KW-1185">Reference proteome</keyword>
<feature type="compositionally biased region" description="Polar residues" evidence="1">
    <location>
        <begin position="306"/>
        <end position="317"/>
    </location>
</feature>
<proteinExistence type="predicted"/>
<gene>
    <name evidence="4" type="ORF">D3H35_06925</name>
</gene>
<feature type="region of interest" description="Disordered" evidence="1">
    <location>
        <begin position="303"/>
        <end position="330"/>
    </location>
</feature>
<dbReference type="InterPro" id="IPR001119">
    <property type="entry name" value="SLH_dom"/>
</dbReference>
<feature type="domain" description="SLH" evidence="3">
    <location>
        <begin position="154"/>
        <end position="217"/>
    </location>
</feature>
<feature type="signal peptide" evidence="2">
    <location>
        <begin position="1"/>
        <end position="28"/>
    </location>
</feature>
<dbReference type="RefSeq" id="WP_119148369.1">
    <property type="nucleotide sequence ID" value="NZ_JBHSOV010000042.1"/>
</dbReference>
<feature type="domain" description="SLH" evidence="3">
    <location>
        <begin position="24"/>
        <end position="87"/>
    </location>
</feature>
<dbReference type="AlphaFoldDB" id="A0A398CUK7"/>
<keyword evidence="2" id="KW-0732">Signal</keyword>
<dbReference type="PROSITE" id="PS51272">
    <property type="entry name" value="SLH"/>
    <property type="match status" value="2"/>
</dbReference>
<dbReference type="OrthoDB" id="1738667at2"/>
<accession>A0A398CUK7</accession>
<comment type="caution">
    <text evidence="4">The sequence shown here is derived from an EMBL/GenBank/DDBJ whole genome shotgun (WGS) entry which is preliminary data.</text>
</comment>
<protein>
    <submittedName>
        <fullName evidence="4">S-layer homology domain-containing protein</fullName>
    </submittedName>
</protein>
<name>A0A398CUK7_9BACL</name>
<reference evidence="4 5" key="1">
    <citation type="submission" date="2018-09" db="EMBL/GenBank/DDBJ databases">
        <title>Cohnella cavernae sp. nov., isolated from a karst cave.</title>
        <authorList>
            <person name="Zhu H."/>
        </authorList>
    </citation>
    <scope>NUCLEOTIDE SEQUENCE [LARGE SCALE GENOMIC DNA]</scope>
    <source>
        <strain evidence="4 5">K2E09-144</strain>
    </source>
</reference>
<feature type="chain" id="PRO_5017349662" evidence="2">
    <location>
        <begin position="29"/>
        <end position="330"/>
    </location>
</feature>
<organism evidence="4 5">
    <name type="scientific">Cohnella faecalis</name>
    <dbReference type="NCBI Taxonomy" id="2315694"/>
    <lineage>
        <taxon>Bacteria</taxon>
        <taxon>Bacillati</taxon>
        <taxon>Bacillota</taxon>
        <taxon>Bacilli</taxon>
        <taxon>Bacillales</taxon>
        <taxon>Paenibacillaceae</taxon>
        <taxon>Cohnella</taxon>
    </lineage>
</organism>
<evidence type="ECO:0000256" key="2">
    <source>
        <dbReference type="SAM" id="SignalP"/>
    </source>
</evidence>
<dbReference type="Pfam" id="PF00395">
    <property type="entry name" value="SLH"/>
    <property type="match status" value="2"/>
</dbReference>